<dbReference type="Gene3D" id="2.10.109.10">
    <property type="entry name" value="Umud Fragment, subunit A"/>
    <property type="match status" value="1"/>
</dbReference>
<name>A0ABY9PKX4_SERFO</name>
<dbReference type="InterPro" id="IPR015927">
    <property type="entry name" value="Peptidase_S24_S26A/B/C"/>
</dbReference>
<dbReference type="EMBL" id="CP133586">
    <property type="protein sequence ID" value="WMT13378.1"/>
    <property type="molecule type" value="Genomic_DNA"/>
</dbReference>
<evidence type="ECO:0000313" key="3">
    <source>
        <dbReference type="Proteomes" id="UP001235341"/>
    </source>
</evidence>
<evidence type="ECO:0000259" key="1">
    <source>
        <dbReference type="PROSITE" id="PS50943"/>
    </source>
</evidence>
<dbReference type="SUPFAM" id="SSF47413">
    <property type="entry name" value="lambda repressor-like DNA-binding domains"/>
    <property type="match status" value="1"/>
</dbReference>
<proteinExistence type="predicted"/>
<dbReference type="Pfam" id="PF00717">
    <property type="entry name" value="Peptidase_S24"/>
    <property type="match status" value="1"/>
</dbReference>
<dbReference type="Proteomes" id="UP001235341">
    <property type="component" value="Chromosome"/>
</dbReference>
<keyword evidence="3" id="KW-1185">Reference proteome</keyword>
<sequence>MYSFMTRQKILMVFREMDTICDNREMKKWYELAKARMRPLGLTRDDISDRLEVTPGAVGHWLTGRRTPNLDQIATIMGMVGFEKFTVHANGMVEDPNLPIVPPEQRVEPSYKYPLLTALKAGVLNGQPESLGKEASLMFIRSDKKASLASYWLEVKGPSMTAPVGVSPSFPDGILILVDPMERDNIKPGDFCAAEVSNSPEAIFRQIINEAGIDFLMALNPSFPMTDCKERGVTLLGKVVAAKWSDDRF</sequence>
<gene>
    <name evidence="2" type="ORF">RFB13_19370</name>
</gene>
<protein>
    <submittedName>
        <fullName evidence="2">LexA family transcriptional regulator</fullName>
    </submittedName>
</protein>
<dbReference type="CDD" id="cd00093">
    <property type="entry name" value="HTH_XRE"/>
    <property type="match status" value="1"/>
</dbReference>
<organism evidence="2 3">
    <name type="scientific">Serratia fonticola</name>
    <dbReference type="NCBI Taxonomy" id="47917"/>
    <lineage>
        <taxon>Bacteria</taxon>
        <taxon>Pseudomonadati</taxon>
        <taxon>Pseudomonadota</taxon>
        <taxon>Gammaproteobacteria</taxon>
        <taxon>Enterobacterales</taxon>
        <taxon>Yersiniaceae</taxon>
        <taxon>Serratia</taxon>
    </lineage>
</organism>
<evidence type="ECO:0000313" key="2">
    <source>
        <dbReference type="EMBL" id="WMT13378.1"/>
    </source>
</evidence>
<dbReference type="Gene3D" id="1.10.260.40">
    <property type="entry name" value="lambda repressor-like DNA-binding domains"/>
    <property type="match status" value="1"/>
</dbReference>
<dbReference type="RefSeq" id="WP_309205141.1">
    <property type="nucleotide sequence ID" value="NZ_CP133586.1"/>
</dbReference>
<dbReference type="SUPFAM" id="SSF51306">
    <property type="entry name" value="LexA/Signal peptidase"/>
    <property type="match status" value="1"/>
</dbReference>
<accession>A0ABY9PKX4</accession>
<dbReference type="CDD" id="cd06529">
    <property type="entry name" value="S24_LexA-like"/>
    <property type="match status" value="1"/>
</dbReference>
<dbReference type="InterPro" id="IPR010982">
    <property type="entry name" value="Lambda_DNA-bd_dom_sf"/>
</dbReference>
<dbReference type="Pfam" id="PF01381">
    <property type="entry name" value="HTH_3"/>
    <property type="match status" value="1"/>
</dbReference>
<reference evidence="2 3" key="1">
    <citation type="submission" date="2023-08" db="EMBL/GenBank/DDBJ databases">
        <title>Complete Genome and Methylome dissection of Serratia fonticola NEB369.</title>
        <authorList>
            <person name="Fomenkov A."/>
            <person name="Roberts R.D."/>
        </authorList>
    </citation>
    <scope>NUCLEOTIDE SEQUENCE [LARGE SCALE GENOMIC DNA]</scope>
    <source>
        <strain evidence="2 3">NEB369</strain>
    </source>
</reference>
<dbReference type="InterPro" id="IPR001387">
    <property type="entry name" value="Cro/C1-type_HTH"/>
</dbReference>
<dbReference type="PROSITE" id="PS50943">
    <property type="entry name" value="HTH_CROC1"/>
    <property type="match status" value="1"/>
</dbReference>
<feature type="domain" description="HTH cro/C1-type" evidence="1">
    <location>
        <begin position="32"/>
        <end position="76"/>
    </location>
</feature>
<dbReference type="InterPro" id="IPR036286">
    <property type="entry name" value="LexA/Signal_pep-like_sf"/>
</dbReference>
<dbReference type="InterPro" id="IPR039418">
    <property type="entry name" value="LexA-like"/>
</dbReference>